<dbReference type="AlphaFoldDB" id="A0A9X4MDK9"/>
<comment type="caution">
    <text evidence="1">The sequence shown here is derived from an EMBL/GenBank/DDBJ whole genome shotgun (WGS) entry which is preliminary data.</text>
</comment>
<dbReference type="RefSeq" id="WP_009628639.1">
    <property type="nucleotide sequence ID" value="NZ_VBTY01000188.1"/>
</dbReference>
<gene>
    <name evidence="1" type="ORF">FEV09_18125</name>
</gene>
<sequence length="139" mass="15660">MQIVEVEAKVIGRKRSPIAPWQVSISQEGLTLRDLILDIVDAEVTAFRDRQEQQRLPQILTKDAIAWGMEKGKITSGDREFATQSVDLQAAFEAAIQAFSDGLYYVFIDDRQYESLDEQVTLQPQSKVLFLRLVAMVGG</sequence>
<dbReference type="EMBL" id="VBTY01000188">
    <property type="protein sequence ID" value="MDG3496460.1"/>
    <property type="molecule type" value="Genomic_DNA"/>
</dbReference>
<reference evidence="1" key="1">
    <citation type="submission" date="2019-05" db="EMBL/GenBank/DDBJ databases">
        <title>Whole genome sequencing of Pseudanabaena catenata USMAC16.</title>
        <authorList>
            <person name="Khan Z."/>
            <person name="Omar W.M."/>
            <person name="Convey P."/>
            <person name="Merican F."/>
            <person name="Najimudin N."/>
        </authorList>
    </citation>
    <scope>NUCLEOTIDE SEQUENCE</scope>
    <source>
        <strain evidence="1">USMAC16</strain>
    </source>
</reference>
<proteinExistence type="predicted"/>
<organism evidence="1 2">
    <name type="scientific">Pseudanabaena catenata USMAC16</name>
    <dbReference type="NCBI Taxonomy" id="1855837"/>
    <lineage>
        <taxon>Bacteria</taxon>
        <taxon>Bacillati</taxon>
        <taxon>Cyanobacteriota</taxon>
        <taxon>Cyanophyceae</taxon>
        <taxon>Pseudanabaenales</taxon>
        <taxon>Pseudanabaenaceae</taxon>
        <taxon>Pseudanabaena</taxon>
    </lineage>
</organism>
<accession>A0A9X4MDK9</accession>
<protein>
    <submittedName>
        <fullName evidence="1">Uncharacterized protein</fullName>
    </submittedName>
</protein>
<evidence type="ECO:0000313" key="1">
    <source>
        <dbReference type="EMBL" id="MDG3496460.1"/>
    </source>
</evidence>
<keyword evidence="2" id="KW-1185">Reference proteome</keyword>
<name>A0A9X4MDK9_9CYAN</name>
<dbReference type="Proteomes" id="UP001152872">
    <property type="component" value="Unassembled WGS sequence"/>
</dbReference>
<evidence type="ECO:0000313" key="2">
    <source>
        <dbReference type="Proteomes" id="UP001152872"/>
    </source>
</evidence>